<evidence type="ECO:0000259" key="9">
    <source>
        <dbReference type="Pfam" id="PF16854"/>
    </source>
</evidence>
<evidence type="ECO:0000256" key="7">
    <source>
        <dbReference type="SAM" id="MobiDB-lite"/>
    </source>
</evidence>
<organism evidence="10 11">
    <name type="scientific">Pichia inconspicua</name>
    <dbReference type="NCBI Taxonomy" id="52247"/>
    <lineage>
        <taxon>Eukaryota</taxon>
        <taxon>Fungi</taxon>
        <taxon>Dikarya</taxon>
        <taxon>Ascomycota</taxon>
        <taxon>Saccharomycotina</taxon>
        <taxon>Pichiomycetes</taxon>
        <taxon>Pichiales</taxon>
        <taxon>Pichiaceae</taxon>
        <taxon>Pichia</taxon>
    </lineage>
</organism>
<evidence type="ECO:0000256" key="2">
    <source>
        <dbReference type="ARBA" id="ARBA00004481"/>
    </source>
</evidence>
<dbReference type="PANTHER" id="PTHR12820:SF0">
    <property type="entry name" value="VACUOLAR PROTEIN SORTING-ASSOCIATED PROTEIN 53 HOMOLOG"/>
    <property type="match status" value="1"/>
</dbReference>
<evidence type="ECO:0000313" key="10">
    <source>
        <dbReference type="EMBL" id="TID15417.1"/>
    </source>
</evidence>
<proteinExistence type="inferred from homology"/>
<sequence>MTVNSLKKELVSLSSDRQLYREIESKKHGSVDINSDSYDPVLDIMELFDSPSALNDVDSLFKYTNEYQLQLEHQIMNQRLEYKQLLEQSKDEREWDILDGQVVQLVKSFDELRTLVESTGYTINNMTENIKELDHSKRNLTFTMTTFKRLQMSVMAFDRLEKQLEKDNHIKKYSEIRQLLSAVLELNSYFQDFKSIDEINELNKQIASLKNQLIQGIFKDFELEIQDELVNNELTEACYALEILGDAYKERLQKWYIMTTLKSMTEIFTSTEEAGSLDNLSRRFVYYQNILKIFEERHLKVFPVSWNMSIKLSEEFCAYTKSDLKEVLEKASNFKSGTDVNVLLNSLSQTLDFEQYLNKKYRSHKNFDEVIHDPSVPCFTRSISDVFEPFLSYWVDNQATVIEKKIQEFMRPDKMFNKIGEDVKDVDKKDGDSINILESAAELFRIYRQMLSQLSKLTTGKTLVKLSGVFNNCLIQYQTKILESILPDSKSFVSANMESQKEGIDLICLVLNTASYCSVTINQLEEKFRGLIEDESVSSKVFFDKANDGFFQLIAYCINLLFYKIENDLLFSWKELANFNWKVITEVSGESRYITSLKSSINENCQYMFNRISKNIYIRNLIDKIVHMLLKVTLTNIIKLEPITNTMAEQFKLDLQELKTFVNLLPTLVDNQKKSVVSSSFKTYVNQEFKNMDNLMKILMVSTKPMDVFINSYFTIIGDSNFANFLKVLQIKGVLKEEGSEKDKFKYMDMFKMQLGLFEESNPEGTLIESNEFLERIKLPTAKQFGHTKSNSRSIYLPSTVTGNTNTSNNIPIPPEPPLHVNKPVSPETSPKPNFGFFNTTKSFAEKGNFNENFKKFFKRGE</sequence>
<dbReference type="GO" id="GO:0000938">
    <property type="term" value="C:GARP complex"/>
    <property type="evidence" value="ECO:0007669"/>
    <property type="project" value="InterPro"/>
</dbReference>
<keyword evidence="4" id="KW-0967">Endosome</keyword>
<feature type="compositionally biased region" description="Polar residues" evidence="7">
    <location>
        <begin position="827"/>
        <end position="836"/>
    </location>
</feature>
<keyword evidence="6" id="KW-0472">Membrane</keyword>
<evidence type="ECO:0000256" key="3">
    <source>
        <dbReference type="ARBA" id="ARBA00008628"/>
    </source>
</evidence>
<feature type="region of interest" description="Disordered" evidence="7">
    <location>
        <begin position="796"/>
        <end position="836"/>
    </location>
</feature>
<dbReference type="Proteomes" id="UP000307173">
    <property type="component" value="Unassembled WGS sequence"/>
</dbReference>
<keyword evidence="5" id="KW-0333">Golgi apparatus</keyword>
<dbReference type="STRING" id="52247.A0A4T0WW54"/>
<evidence type="ECO:0000256" key="1">
    <source>
        <dbReference type="ARBA" id="ARBA00004150"/>
    </source>
</evidence>
<dbReference type="OrthoDB" id="10261632at2759"/>
<dbReference type="EMBL" id="SELW01000653">
    <property type="protein sequence ID" value="TID15417.1"/>
    <property type="molecule type" value="Genomic_DNA"/>
</dbReference>
<name>A0A4T0WW54_9ASCO</name>
<dbReference type="Pfam" id="PF04100">
    <property type="entry name" value="Vps53_N"/>
    <property type="match status" value="1"/>
</dbReference>
<protein>
    <submittedName>
        <fullName evidence="10">Uncharacterized protein</fullName>
    </submittedName>
</protein>
<dbReference type="PANTHER" id="PTHR12820">
    <property type="entry name" value="VACUOLAR SORTING PROTEIN 53"/>
    <property type="match status" value="1"/>
</dbReference>
<dbReference type="InterPro" id="IPR039766">
    <property type="entry name" value="Vps53"/>
</dbReference>
<feature type="domain" description="Vps53 C-terminal" evidence="9">
    <location>
        <begin position="649"/>
        <end position="734"/>
    </location>
</feature>
<dbReference type="GO" id="GO:0005829">
    <property type="term" value="C:cytosol"/>
    <property type="evidence" value="ECO:0007669"/>
    <property type="project" value="GOC"/>
</dbReference>
<gene>
    <name evidence="10" type="ORF">CANINC_004382</name>
</gene>
<dbReference type="Gene3D" id="1.10.357.50">
    <property type="match status" value="1"/>
</dbReference>
<evidence type="ECO:0000256" key="4">
    <source>
        <dbReference type="ARBA" id="ARBA00022753"/>
    </source>
</evidence>
<dbReference type="Gene3D" id="1.10.357.110">
    <property type="entry name" value="Vacuolar protein sorting-associated protein 53, C-terminus"/>
    <property type="match status" value="1"/>
</dbReference>
<feature type="compositionally biased region" description="Low complexity" evidence="7">
    <location>
        <begin position="799"/>
        <end position="811"/>
    </location>
</feature>
<feature type="domain" description="Vps53 N-terminal" evidence="8">
    <location>
        <begin position="37"/>
        <end position="411"/>
    </location>
</feature>
<evidence type="ECO:0000259" key="8">
    <source>
        <dbReference type="Pfam" id="PF04100"/>
    </source>
</evidence>
<dbReference type="GO" id="GO:0010008">
    <property type="term" value="C:endosome membrane"/>
    <property type="evidence" value="ECO:0007669"/>
    <property type="project" value="UniProtKB-SubCell"/>
</dbReference>
<dbReference type="InterPro" id="IPR031745">
    <property type="entry name" value="Vps53_C"/>
</dbReference>
<accession>A0A4T0WW54</accession>
<keyword evidence="11" id="KW-1185">Reference proteome</keyword>
<dbReference type="AlphaFoldDB" id="A0A4T0WW54"/>
<dbReference type="InterPro" id="IPR038260">
    <property type="entry name" value="Vps53_C_sf"/>
</dbReference>
<comment type="similarity">
    <text evidence="3">Belongs to the VPS53 family.</text>
</comment>
<dbReference type="InterPro" id="IPR007234">
    <property type="entry name" value="Vps53_N"/>
</dbReference>
<evidence type="ECO:0000256" key="5">
    <source>
        <dbReference type="ARBA" id="ARBA00023034"/>
    </source>
</evidence>
<reference evidence="10 11" key="1">
    <citation type="journal article" date="2019" name="Front. Genet.">
        <title>Whole-Genome Sequencing of the Opportunistic Yeast Pathogen Candida inconspicua Uncovers Its Hybrid Origin.</title>
        <authorList>
            <person name="Mixao V."/>
            <person name="Hansen A.P."/>
            <person name="Saus E."/>
            <person name="Boekhout T."/>
            <person name="Lass-Florl C."/>
            <person name="Gabaldon T."/>
        </authorList>
    </citation>
    <scope>NUCLEOTIDE SEQUENCE [LARGE SCALE GENOMIC DNA]</scope>
    <source>
        <strain evidence="10 11">CBS 180</strain>
    </source>
</reference>
<evidence type="ECO:0000256" key="6">
    <source>
        <dbReference type="ARBA" id="ARBA00023136"/>
    </source>
</evidence>
<comment type="caution">
    <text evidence="10">The sequence shown here is derived from an EMBL/GenBank/DDBJ whole genome shotgun (WGS) entry which is preliminary data.</text>
</comment>
<evidence type="ECO:0000313" key="11">
    <source>
        <dbReference type="Proteomes" id="UP000307173"/>
    </source>
</evidence>
<comment type="subcellular location">
    <subcellularLocation>
        <location evidence="2">Endosome membrane</location>
        <topology evidence="2">Peripheral membrane protein</topology>
    </subcellularLocation>
    <subcellularLocation>
        <location evidence="1">Golgi apparatus</location>
        <location evidence="1">trans-Golgi network membrane</location>
        <topology evidence="1">Peripheral membrane protein</topology>
    </subcellularLocation>
</comment>
<dbReference type="Pfam" id="PF16854">
    <property type="entry name" value="VPS53_C"/>
    <property type="match status" value="1"/>
</dbReference>
<dbReference type="GO" id="GO:0042147">
    <property type="term" value="P:retrograde transport, endosome to Golgi"/>
    <property type="evidence" value="ECO:0007669"/>
    <property type="project" value="InterPro"/>
</dbReference>